<evidence type="ECO:0000313" key="3">
    <source>
        <dbReference type="Proteomes" id="UP001170379"/>
    </source>
</evidence>
<proteinExistence type="predicted"/>
<organism evidence="2 3">
    <name type="scientific">Gulosibacter molinativorax</name>
    <dbReference type="NCBI Taxonomy" id="256821"/>
    <lineage>
        <taxon>Bacteria</taxon>
        <taxon>Bacillati</taxon>
        <taxon>Actinomycetota</taxon>
        <taxon>Actinomycetes</taxon>
        <taxon>Micrococcales</taxon>
        <taxon>Microbacteriaceae</taxon>
        <taxon>Gulosibacter</taxon>
    </lineage>
</organism>
<dbReference type="RefSeq" id="WP_026936707.1">
    <property type="nucleotide sequence ID" value="NZ_CP028426.1"/>
</dbReference>
<gene>
    <name evidence="2" type="ORF">C7K25_15080</name>
</gene>
<keyword evidence="3" id="KW-1185">Reference proteome</keyword>
<comment type="caution">
    <text evidence="2">The sequence shown here is derived from an EMBL/GenBank/DDBJ whole genome shotgun (WGS) entry which is preliminary data.</text>
</comment>
<evidence type="ECO:0000313" key="2">
    <source>
        <dbReference type="EMBL" id="MDJ1372662.1"/>
    </source>
</evidence>
<sequence>MERPFIAQPSETSPDEAADATTPNGQIAPMWLSQRIDHATTEALTRHREISHEEARDIAGALAIGLPEDSRVAEFAVSGIGVNESLRDEYLSLYHDPATNHDVRRWINWLGSWLVSEDNTAVGYPSERELGRPPDLHDLLWTTTLNVDQTIVQANVRADLPTEQIHQLENSLTPLLMEHGDAFAAYLSLADVDAGSPDCHAGFDSVYEGSFTTKEEAMHALTELTDWESELRRLVQRSGVDGLVTMNYDVLWDYLELFACDAVALGGRLHIFAK</sequence>
<dbReference type="EMBL" id="PXVD01000036">
    <property type="protein sequence ID" value="MDJ1372662.1"/>
    <property type="molecule type" value="Genomic_DNA"/>
</dbReference>
<reference evidence="2" key="1">
    <citation type="submission" date="2018-03" db="EMBL/GenBank/DDBJ databases">
        <authorList>
            <person name="Nunes O.C."/>
            <person name="Lopes A.R."/>
            <person name="Froufe H."/>
            <person name="Munoz-Merida A."/>
            <person name="Barroso C."/>
            <person name="Egas C."/>
        </authorList>
    </citation>
    <scope>NUCLEOTIDE SEQUENCE</scope>
    <source>
        <strain evidence="2">ON4</strain>
    </source>
</reference>
<feature type="region of interest" description="Disordered" evidence="1">
    <location>
        <begin position="1"/>
        <end position="26"/>
    </location>
</feature>
<name>A0ABT7CBX2_9MICO</name>
<protein>
    <recommendedName>
        <fullName evidence="4">Antirestriction protein ArdA</fullName>
    </recommendedName>
</protein>
<reference evidence="2" key="2">
    <citation type="journal article" date="2022" name="Sci. Rep.">
        <title>In silico prediction of the enzymes involved in the degradation of the herbicide molinate by Gulosibacter molinativorax ON4T.</title>
        <authorList>
            <person name="Lopes A.R."/>
            <person name="Bunin E."/>
            <person name="Viana A.T."/>
            <person name="Froufe H."/>
            <person name="Munoz-Merida A."/>
            <person name="Pinho D."/>
            <person name="Figueiredo J."/>
            <person name="Barroso C."/>
            <person name="Vaz-Moreira I."/>
            <person name="Bellanger X."/>
            <person name="Egas C."/>
            <person name="Nunes O.C."/>
        </authorList>
    </citation>
    <scope>NUCLEOTIDE SEQUENCE</scope>
    <source>
        <strain evidence="2">ON4</strain>
    </source>
</reference>
<accession>A0ABT7CBX2</accession>
<evidence type="ECO:0008006" key="4">
    <source>
        <dbReference type="Google" id="ProtNLM"/>
    </source>
</evidence>
<evidence type="ECO:0000256" key="1">
    <source>
        <dbReference type="SAM" id="MobiDB-lite"/>
    </source>
</evidence>
<dbReference type="Proteomes" id="UP001170379">
    <property type="component" value="Unassembled WGS sequence"/>
</dbReference>